<organism evidence="7 8">
    <name type="scientific">Alkaliphilus metalliredigens (strain QYMF)</name>
    <dbReference type="NCBI Taxonomy" id="293826"/>
    <lineage>
        <taxon>Bacteria</taxon>
        <taxon>Bacillati</taxon>
        <taxon>Bacillota</taxon>
        <taxon>Clostridia</taxon>
        <taxon>Peptostreptococcales</taxon>
        <taxon>Natronincolaceae</taxon>
        <taxon>Alkaliphilus</taxon>
    </lineage>
</organism>
<dbReference type="STRING" id="293826.Amet_1630"/>
<evidence type="ECO:0000256" key="3">
    <source>
        <dbReference type="ARBA" id="ARBA00022692"/>
    </source>
</evidence>
<evidence type="ECO:0000256" key="4">
    <source>
        <dbReference type="ARBA" id="ARBA00022989"/>
    </source>
</evidence>
<keyword evidence="4 6" id="KW-1133">Transmembrane helix</keyword>
<dbReference type="eggNOG" id="COG4399">
    <property type="taxonomic scope" value="Bacteria"/>
</dbReference>
<accession>A6TNN9</accession>
<sequence>MVFLTLAILAGIGALIGWVTNLLAVKLLFRPFEPVRIPIINVSIQGLIPKRRSEIARSIGKTVEEELLSVDEILYRLMETQDKKEILQILKIKIQAIVEERLPSLIPSAFRGMIGKYIEDVIEREGETMLAEVMASVVKKATENINIGQMVEEKVNDFELEGLESMVLTIAQKELKHIEILGGVLGFMIGLFQGIIILLL</sequence>
<dbReference type="KEGG" id="amt:Amet_1630"/>
<feature type="transmembrane region" description="Helical" evidence="6">
    <location>
        <begin position="180"/>
        <end position="199"/>
    </location>
</feature>
<dbReference type="Pfam" id="PF04286">
    <property type="entry name" value="DUF445"/>
    <property type="match status" value="1"/>
</dbReference>
<evidence type="ECO:0000256" key="6">
    <source>
        <dbReference type="SAM" id="Phobius"/>
    </source>
</evidence>
<keyword evidence="5 6" id="KW-0472">Membrane</keyword>
<evidence type="ECO:0000313" key="8">
    <source>
        <dbReference type="Proteomes" id="UP000001572"/>
    </source>
</evidence>
<evidence type="ECO:0000313" key="7">
    <source>
        <dbReference type="EMBL" id="ABR47807.1"/>
    </source>
</evidence>
<dbReference type="RefSeq" id="WP_012062845.1">
    <property type="nucleotide sequence ID" value="NC_009633.1"/>
</dbReference>
<comment type="similarity">
    <text evidence="2">Belongs to the UPF0754 family.</text>
</comment>
<evidence type="ECO:0000256" key="5">
    <source>
        <dbReference type="ARBA" id="ARBA00023136"/>
    </source>
</evidence>
<dbReference type="Proteomes" id="UP000001572">
    <property type="component" value="Chromosome"/>
</dbReference>
<comment type="subcellular location">
    <subcellularLocation>
        <location evidence="1">Endomembrane system</location>
    </subcellularLocation>
</comment>
<keyword evidence="3 6" id="KW-0812">Transmembrane</keyword>
<dbReference type="InterPro" id="IPR007383">
    <property type="entry name" value="DUF445"/>
</dbReference>
<protein>
    <submittedName>
        <fullName evidence="7">Uncharacterized protein</fullName>
    </submittedName>
</protein>
<dbReference type="PANTHER" id="PTHR35791:SF1">
    <property type="entry name" value="UPF0754 MEMBRANE PROTEIN YHEB"/>
    <property type="match status" value="1"/>
</dbReference>
<dbReference type="AlphaFoldDB" id="A6TNN9"/>
<keyword evidence="8" id="KW-1185">Reference proteome</keyword>
<dbReference type="HOGENOM" id="CLU_042384_1_1_9"/>
<dbReference type="GO" id="GO:0012505">
    <property type="term" value="C:endomembrane system"/>
    <property type="evidence" value="ECO:0007669"/>
    <property type="project" value="UniProtKB-SubCell"/>
</dbReference>
<evidence type="ECO:0000256" key="2">
    <source>
        <dbReference type="ARBA" id="ARBA00008053"/>
    </source>
</evidence>
<evidence type="ECO:0000256" key="1">
    <source>
        <dbReference type="ARBA" id="ARBA00004308"/>
    </source>
</evidence>
<feature type="transmembrane region" description="Helical" evidence="6">
    <location>
        <begin position="6"/>
        <end position="29"/>
    </location>
</feature>
<dbReference type="PANTHER" id="PTHR35791">
    <property type="entry name" value="UPF0754 MEMBRANE PROTEIN YHEB"/>
    <property type="match status" value="1"/>
</dbReference>
<gene>
    <name evidence="7" type="ordered locus">Amet_1630</name>
</gene>
<proteinExistence type="inferred from homology"/>
<dbReference type="OrthoDB" id="9787430at2"/>
<name>A6TNN9_ALKMQ</name>
<reference evidence="8" key="1">
    <citation type="journal article" date="2016" name="Genome Announc.">
        <title>Complete genome sequence of Alkaliphilus metalliredigens strain QYMF, an alkaliphilic and metal-reducing bacterium isolated from borax-contaminated leachate ponds.</title>
        <authorList>
            <person name="Hwang C."/>
            <person name="Copeland A."/>
            <person name="Lucas S."/>
            <person name="Lapidus A."/>
            <person name="Barry K."/>
            <person name="Detter J.C."/>
            <person name="Glavina Del Rio T."/>
            <person name="Hammon N."/>
            <person name="Israni S."/>
            <person name="Dalin E."/>
            <person name="Tice H."/>
            <person name="Pitluck S."/>
            <person name="Chertkov O."/>
            <person name="Brettin T."/>
            <person name="Bruce D."/>
            <person name="Han C."/>
            <person name="Schmutz J."/>
            <person name="Larimer F."/>
            <person name="Land M.L."/>
            <person name="Hauser L."/>
            <person name="Kyrpides N."/>
            <person name="Mikhailova N."/>
            <person name="Ye Q."/>
            <person name="Zhou J."/>
            <person name="Richardson P."/>
            <person name="Fields M.W."/>
        </authorList>
    </citation>
    <scope>NUCLEOTIDE SEQUENCE [LARGE SCALE GENOMIC DNA]</scope>
    <source>
        <strain evidence="8">QYMF</strain>
    </source>
</reference>
<dbReference type="EMBL" id="CP000724">
    <property type="protein sequence ID" value="ABR47807.1"/>
    <property type="molecule type" value="Genomic_DNA"/>
</dbReference>